<proteinExistence type="predicted"/>
<evidence type="ECO:0000313" key="3">
    <source>
        <dbReference type="EMBL" id="MBK7271693.1"/>
    </source>
</evidence>
<dbReference type="EMBL" id="JADJIB010000001">
    <property type="protein sequence ID" value="MBK7271693.1"/>
    <property type="molecule type" value="Genomic_DNA"/>
</dbReference>
<dbReference type="Proteomes" id="UP000726105">
    <property type="component" value="Unassembled WGS sequence"/>
</dbReference>
<evidence type="ECO:0000256" key="1">
    <source>
        <dbReference type="SAM" id="MobiDB-lite"/>
    </source>
</evidence>
<reference evidence="3 4" key="1">
    <citation type="submission" date="2020-10" db="EMBL/GenBank/DDBJ databases">
        <title>Connecting structure to function with the recovery of over 1000 high-quality activated sludge metagenome-assembled genomes encoding full-length rRNA genes using long-read sequencing.</title>
        <authorList>
            <person name="Singleton C.M."/>
            <person name="Petriglieri F."/>
            <person name="Kristensen J.M."/>
            <person name="Kirkegaard R.H."/>
            <person name="Michaelsen T.Y."/>
            <person name="Andersen M.H."/>
            <person name="Karst S.M."/>
            <person name="Dueholm M.S."/>
            <person name="Nielsen P.H."/>
            <person name="Albertsen M."/>
        </authorList>
    </citation>
    <scope>NUCLEOTIDE SEQUENCE [LARGE SCALE GENOMIC DNA]</scope>
    <source>
        <strain evidence="3">Ega_18-Q3-R5-49_MAXAC.001</strain>
    </source>
</reference>
<gene>
    <name evidence="3" type="ORF">IPI13_00465</name>
</gene>
<dbReference type="InterPro" id="IPR012347">
    <property type="entry name" value="Ferritin-like"/>
</dbReference>
<organism evidence="3 4">
    <name type="scientific">Candidatus Phosphoribacter hodrii</name>
    <dbReference type="NCBI Taxonomy" id="2953743"/>
    <lineage>
        <taxon>Bacteria</taxon>
        <taxon>Bacillati</taxon>
        <taxon>Actinomycetota</taxon>
        <taxon>Actinomycetes</taxon>
        <taxon>Micrococcales</taxon>
        <taxon>Dermatophilaceae</taxon>
        <taxon>Candidatus Phosphoribacter</taxon>
    </lineage>
</organism>
<evidence type="ECO:0000259" key="2">
    <source>
        <dbReference type="Pfam" id="PF13794"/>
    </source>
</evidence>
<dbReference type="InterPro" id="IPR059125">
    <property type="entry name" value="Ferritin_actino"/>
</dbReference>
<comment type="caution">
    <text evidence="3">The sequence shown here is derived from an EMBL/GenBank/DDBJ whole genome shotgun (WGS) entry which is preliminary data.</text>
</comment>
<feature type="domain" description="Ferritin-like" evidence="2">
    <location>
        <begin position="37"/>
        <end position="86"/>
    </location>
</feature>
<evidence type="ECO:0000313" key="4">
    <source>
        <dbReference type="Proteomes" id="UP000726105"/>
    </source>
</evidence>
<protein>
    <recommendedName>
        <fullName evidence="2">Ferritin-like domain-containing protein</fullName>
    </recommendedName>
</protein>
<accession>A0A935M8F8</accession>
<dbReference type="Gene3D" id="1.20.1260.10">
    <property type="match status" value="1"/>
</dbReference>
<feature type="region of interest" description="Disordered" evidence="1">
    <location>
        <begin position="1"/>
        <end position="35"/>
    </location>
</feature>
<sequence length="90" mass="9592">MGQRLSELGADLEAPWPPSSPRSTPSPSAPSPATGWGVVKAYVGDGIVRDFYSEMATHLDPPREALVAQMLGQAGGAEAIVHEVRESHRR</sequence>
<name>A0A935M8F8_9MICO</name>
<dbReference type="AlphaFoldDB" id="A0A935M8F8"/>
<dbReference type="Pfam" id="PF13794">
    <property type="entry name" value="MiaE_2"/>
    <property type="match status" value="1"/>
</dbReference>